<dbReference type="GO" id="GO:0035303">
    <property type="term" value="P:regulation of dephosphorylation"/>
    <property type="evidence" value="ECO:0007669"/>
    <property type="project" value="TreeGrafter"/>
</dbReference>
<protein>
    <recommendedName>
        <fullName evidence="6">TAP42-like protein</fullName>
    </recommendedName>
</protein>
<dbReference type="PANTHER" id="PTHR10933:SF9">
    <property type="entry name" value="IMMUNOGLOBULIN-BINDING PROTEIN 1"/>
    <property type="match status" value="1"/>
</dbReference>
<feature type="region of interest" description="Disordered" evidence="1">
    <location>
        <begin position="150"/>
        <end position="189"/>
    </location>
</feature>
<gene>
    <name evidence="3" type="ORF">AXG93_1298s1130</name>
    <name evidence="2" type="ORF">Mp_1g08340</name>
</gene>
<feature type="compositionally biased region" description="Basic and acidic residues" evidence="1">
    <location>
        <begin position="379"/>
        <end position="394"/>
    </location>
</feature>
<accession>A0A176VZ46</accession>
<keyword evidence="4" id="KW-1185">Reference proteome</keyword>
<dbReference type="InterPro" id="IPR007304">
    <property type="entry name" value="TAP46-like"/>
</dbReference>
<sequence length="406" mass="46136">MGEEFLEDAPLPALYERALQLHNLSTTSTLEPEQVRRACALLELCQEKIDRLGLFSTNEEKEDISTADLKYFLVPYYLGDFTEKLASSDRLQIVRASQSNLKAFIRNCDNLNLVPGGELEALTRDTPANAETRRSEKVARFKRQKAAESKLQEIKERRERRRRSTQAAAKTSNVEHGEEDLPDEDDEEEREAQFAQISYLLCKAFDLVDMLKKEEDMLVAIQEVQGKLGNEALTKSILDERQAKAESWHKEAASKARTIRNPALAAAAYGQDVIEGRAPVIRDIYHQPQLQQHRPLLFGPASVIDGSMSTERERMVAEVFQPTHRLPTMSIEQAGLAEMEMMTKWNEQNAKMQAEANTSWHTEIRKRPDGEDDSDDEGAEYKARAWDDWKDENPRGAGNSSSKPVR</sequence>
<dbReference type="Pfam" id="PF04177">
    <property type="entry name" value="TAP42"/>
    <property type="match status" value="1"/>
</dbReference>
<evidence type="ECO:0000313" key="3">
    <source>
        <dbReference type="EMBL" id="OAE26074.1"/>
    </source>
</evidence>
<reference evidence="3 4" key="1">
    <citation type="submission" date="2016-03" db="EMBL/GenBank/DDBJ databases">
        <title>Mechanisms controlling the formation of the plant cell surface in tip-growing cells are functionally conserved among land plants.</title>
        <authorList>
            <person name="Honkanen S."/>
            <person name="Jones V.A."/>
            <person name="Morieri G."/>
            <person name="Champion C."/>
            <person name="Hetherington A.J."/>
            <person name="Kelly S."/>
            <person name="Saint-Marcoux D."/>
            <person name="Proust H."/>
            <person name="Prescott H."/>
            <person name="Dolan L."/>
        </authorList>
    </citation>
    <scope>NUCLEOTIDE SEQUENCE [LARGE SCALE GENOMIC DNA]</scope>
    <source>
        <strain evidence="4">cv. Tak-1 and cv. Tak-2</strain>
        <tissue evidence="3">Whole gametophyte</tissue>
    </source>
</reference>
<proteinExistence type="predicted"/>
<dbReference type="GO" id="GO:0009966">
    <property type="term" value="P:regulation of signal transduction"/>
    <property type="evidence" value="ECO:0007669"/>
    <property type="project" value="InterPro"/>
</dbReference>
<evidence type="ECO:0000313" key="4">
    <source>
        <dbReference type="Proteomes" id="UP000077202"/>
    </source>
</evidence>
<name>A0A176VZ46_MARPO</name>
<evidence type="ECO:0000313" key="2">
    <source>
        <dbReference type="EMBL" id="BBM97789.1"/>
    </source>
</evidence>
<dbReference type="Proteomes" id="UP001162541">
    <property type="component" value="Chromosome 1"/>
</dbReference>
<dbReference type="Gene3D" id="1.25.40.540">
    <property type="entry name" value="TAP42-like family"/>
    <property type="match status" value="1"/>
</dbReference>
<dbReference type="InterPro" id="IPR038511">
    <property type="entry name" value="TAP42/TAP46-like_sf"/>
</dbReference>
<feature type="compositionally biased region" description="Polar residues" evidence="1">
    <location>
        <begin position="352"/>
        <end position="361"/>
    </location>
</feature>
<dbReference type="GO" id="GO:0005829">
    <property type="term" value="C:cytosol"/>
    <property type="evidence" value="ECO:0007669"/>
    <property type="project" value="TreeGrafter"/>
</dbReference>
<evidence type="ECO:0000256" key="1">
    <source>
        <dbReference type="SAM" id="MobiDB-lite"/>
    </source>
</evidence>
<dbReference type="EMBL" id="AP019866">
    <property type="protein sequence ID" value="BBM97789.1"/>
    <property type="molecule type" value="Genomic_DNA"/>
</dbReference>
<evidence type="ECO:0000313" key="5">
    <source>
        <dbReference type="Proteomes" id="UP001162541"/>
    </source>
</evidence>
<dbReference type="Proteomes" id="UP000077202">
    <property type="component" value="Unassembled WGS sequence"/>
</dbReference>
<dbReference type="EMBL" id="LVLJ01002261">
    <property type="protein sequence ID" value="OAE26074.1"/>
    <property type="molecule type" value="Genomic_DNA"/>
</dbReference>
<feature type="region of interest" description="Disordered" evidence="1">
    <location>
        <begin position="352"/>
        <end position="406"/>
    </location>
</feature>
<reference evidence="5" key="3">
    <citation type="journal article" date="2020" name="Curr. Biol.">
        <title>Chromatin organization in early land plants reveals an ancestral association between H3K27me3, transposons, and constitutive heterochromatin.</title>
        <authorList>
            <person name="Montgomery S.A."/>
            <person name="Tanizawa Y."/>
            <person name="Galik B."/>
            <person name="Wang N."/>
            <person name="Ito T."/>
            <person name="Mochizuki T."/>
            <person name="Akimcheva S."/>
            <person name="Bowman J.L."/>
            <person name="Cognat V."/>
            <person name="Marechal-Drouard L."/>
            <person name="Ekker H."/>
            <person name="Hong S.F."/>
            <person name="Kohchi T."/>
            <person name="Lin S.S."/>
            <person name="Liu L.D."/>
            <person name="Nakamura Y."/>
            <person name="Valeeva L.R."/>
            <person name="Shakirov E.V."/>
            <person name="Shippen D.E."/>
            <person name="Wei W.L."/>
            <person name="Yagura M."/>
            <person name="Yamaoka S."/>
            <person name="Yamato K.T."/>
            <person name="Liu C."/>
            <person name="Berger F."/>
        </authorList>
    </citation>
    <scope>NUCLEOTIDE SEQUENCE [LARGE SCALE GENOMIC DNA]</scope>
    <source>
        <strain evidence="5">Tak-1</strain>
    </source>
</reference>
<dbReference type="AlphaFoldDB" id="A0A176VZ46"/>
<evidence type="ECO:0008006" key="6">
    <source>
        <dbReference type="Google" id="ProtNLM"/>
    </source>
</evidence>
<dbReference type="GO" id="GO:0051721">
    <property type="term" value="F:protein phosphatase 2A binding"/>
    <property type="evidence" value="ECO:0007669"/>
    <property type="project" value="TreeGrafter"/>
</dbReference>
<organism evidence="3 4">
    <name type="scientific">Marchantia polymorpha subsp. ruderalis</name>
    <dbReference type="NCBI Taxonomy" id="1480154"/>
    <lineage>
        <taxon>Eukaryota</taxon>
        <taxon>Viridiplantae</taxon>
        <taxon>Streptophyta</taxon>
        <taxon>Embryophyta</taxon>
        <taxon>Marchantiophyta</taxon>
        <taxon>Marchantiopsida</taxon>
        <taxon>Marchantiidae</taxon>
        <taxon>Marchantiales</taxon>
        <taxon>Marchantiaceae</taxon>
        <taxon>Marchantia</taxon>
    </lineage>
</organism>
<feature type="compositionally biased region" description="Polar residues" evidence="1">
    <location>
        <begin position="165"/>
        <end position="174"/>
    </location>
</feature>
<dbReference type="PANTHER" id="PTHR10933">
    <property type="entry name" value="IMMUNOGLOBULIN-BINDING PROTEIN 1"/>
    <property type="match status" value="1"/>
</dbReference>
<reference evidence="2" key="2">
    <citation type="journal article" date="2019" name="Curr. Biol.">
        <title>Chromatin organization in early land plants reveals an ancestral association between H3K27me3, transposons, and constitutive heterochromatin.</title>
        <authorList>
            <person name="Montgomery S.A."/>
            <person name="Tanizawa Y."/>
            <person name="Galik B."/>
            <person name="Wang N."/>
            <person name="Ito T."/>
            <person name="Mochizuki T."/>
            <person name="Akimcheva S."/>
            <person name="Bowman J."/>
            <person name="Cognat V."/>
            <person name="Drouard L."/>
            <person name="Ekker H."/>
            <person name="Houng S."/>
            <person name="Kohchi T."/>
            <person name="Lin S."/>
            <person name="Liu L.D."/>
            <person name="Nakamura Y."/>
            <person name="Valeeva L.R."/>
            <person name="Shakirov E.V."/>
            <person name="Shippen D.E."/>
            <person name="Wei W."/>
            <person name="Yagura M."/>
            <person name="Yamaoka S."/>
            <person name="Yamato K.T."/>
            <person name="Liu C."/>
            <person name="Berger F."/>
        </authorList>
    </citation>
    <scope>NUCLEOTIDE SEQUENCE [LARGE SCALE GENOMIC DNA]</scope>
    <source>
        <strain evidence="2">Tak-1</strain>
    </source>
</reference>
<feature type="compositionally biased region" description="Acidic residues" evidence="1">
    <location>
        <begin position="177"/>
        <end position="189"/>
    </location>
</feature>